<evidence type="ECO:0000256" key="7">
    <source>
        <dbReference type="ARBA" id="ARBA00022967"/>
    </source>
</evidence>
<sequence>MIFAVLTLLGPLVAFLINGLFGRRYIKNAAPVVAIAGVSVSFVCALILFYLVSTQGFTVDGTLYTWVIAGKLEVPFGILVDPLSSIMLIVVTTISLMVHIYSMGYMHGDKGYWRFFTYLSVFTLSMLVLVLGNNFLMLFVGWELVGLSSYLLIGFWFFKKSAADACKKAFVMNRIGDFGFYVGLLLVIFTFRSLNYSDAFNSEAIEQIKGVTYTVFGMQFSLIDLMTFGLFCGAMGKSAQFPLHTWLPDAMEGPTPVSALIHAATMVTAGVYMVARCNALFAEAHMTSSFVIFAGATTAFLGATIGLTQYDLKRILAYSTVSQLGYMIMATGVGAYVSAIFHLFTHAMFKGLLFLCSGSVMHAMHDNLDVRVMGGLKKKMPVTRWTYLIGCIAIAGIPPLAGFWSKDEILAFTFAGGHHFAWGVATVVAGMTAFYMFRSYFLVFEGEPRDHHLHDHAHESPWTMAGPLVFLAILSVLVGMIFGYPLENGYIHKFLGPVLAPAGEHAHHMSHATAQALMILSIVVAVVGIAVAYLYYVKFYPVLPEKTVKTFKPVHKLLFNKWYFDEIYDFLFVHPMVMLSDVVFWRAIDVNIIDFTVNAFGRVPMWFGGVIRYVQTGRIQTYIFTMVVGVIVLVTLFYTV</sequence>
<reference evidence="18 19" key="1">
    <citation type="submission" date="2019-03" db="EMBL/GenBank/DDBJ databases">
        <title>Genomic Encyclopedia of Type Strains, Phase IV (KMG-IV): sequencing the most valuable type-strain genomes for metagenomic binning, comparative biology and taxonomic classification.</title>
        <authorList>
            <person name="Goeker M."/>
        </authorList>
    </citation>
    <scope>NUCLEOTIDE SEQUENCE [LARGE SCALE GENOMIC DNA]</scope>
    <source>
        <strain evidence="18 19">DSM 24984</strain>
    </source>
</reference>
<feature type="transmembrane region" description="Helical" evidence="14">
    <location>
        <begin position="420"/>
        <end position="441"/>
    </location>
</feature>
<feature type="domain" description="NADH:quinone oxidoreductase/Mrp antiporter transmembrane" evidence="15">
    <location>
        <begin position="133"/>
        <end position="431"/>
    </location>
</feature>
<dbReference type="InterPro" id="IPR002128">
    <property type="entry name" value="NADH_UbQ_OxRdtase_chlpt_su5_C"/>
</dbReference>
<evidence type="ECO:0000256" key="5">
    <source>
        <dbReference type="ARBA" id="ARBA00022857"/>
    </source>
</evidence>
<dbReference type="GO" id="GO:0015990">
    <property type="term" value="P:electron transport coupled proton transport"/>
    <property type="evidence" value="ECO:0007669"/>
    <property type="project" value="TreeGrafter"/>
</dbReference>
<evidence type="ECO:0000259" key="15">
    <source>
        <dbReference type="Pfam" id="PF00361"/>
    </source>
</evidence>
<evidence type="ECO:0000256" key="2">
    <source>
        <dbReference type="ARBA" id="ARBA00008200"/>
    </source>
</evidence>
<feature type="domain" description="NADH:ubiquinone/plastoquinone oxidoreductase chloroplast chain 5 C-terminal" evidence="17">
    <location>
        <begin position="456"/>
        <end position="570"/>
    </location>
</feature>
<dbReference type="Proteomes" id="UP000294614">
    <property type="component" value="Unassembled WGS sequence"/>
</dbReference>
<keyword evidence="8 14" id="KW-1133">Transmembrane helix</keyword>
<accession>A0A4R1KC25</accession>
<protein>
    <submittedName>
        <fullName evidence="18">Proton-translocating NADH-quinone oxidoreductase chain L</fullName>
    </submittedName>
</protein>
<feature type="transmembrane region" description="Helical" evidence="14">
    <location>
        <begin position="138"/>
        <end position="158"/>
    </location>
</feature>
<dbReference type="GO" id="GO:0042773">
    <property type="term" value="P:ATP synthesis coupled electron transport"/>
    <property type="evidence" value="ECO:0007669"/>
    <property type="project" value="InterPro"/>
</dbReference>
<feature type="transmembrane region" description="Helical" evidence="14">
    <location>
        <begin position="287"/>
        <end position="308"/>
    </location>
</feature>
<evidence type="ECO:0000256" key="9">
    <source>
        <dbReference type="ARBA" id="ARBA00023027"/>
    </source>
</evidence>
<feature type="transmembrane region" description="Helical" evidence="14">
    <location>
        <begin position="385"/>
        <end position="405"/>
    </location>
</feature>
<dbReference type="Pfam" id="PF01010">
    <property type="entry name" value="Proton_antipo_C"/>
    <property type="match status" value="1"/>
</dbReference>
<dbReference type="GO" id="GO:0008137">
    <property type="term" value="F:NADH dehydrogenase (ubiquinone) activity"/>
    <property type="evidence" value="ECO:0007669"/>
    <property type="project" value="InterPro"/>
</dbReference>
<evidence type="ECO:0000256" key="13">
    <source>
        <dbReference type="RuleBase" id="RU000320"/>
    </source>
</evidence>
<feature type="transmembrane region" description="Helical" evidence="14">
    <location>
        <begin position="86"/>
        <end position="103"/>
    </location>
</feature>
<dbReference type="RefSeq" id="WP_132870987.1">
    <property type="nucleotide sequence ID" value="NZ_SMGG01000003.1"/>
</dbReference>
<evidence type="ECO:0000256" key="6">
    <source>
        <dbReference type="ARBA" id="ARBA00022957"/>
    </source>
</evidence>
<comment type="caution">
    <text evidence="18">The sequence shown here is derived from an EMBL/GenBank/DDBJ whole genome shotgun (WGS) entry which is preliminary data.</text>
</comment>
<proteinExistence type="inferred from homology"/>
<dbReference type="GO" id="GO:0003954">
    <property type="term" value="F:NADH dehydrogenase activity"/>
    <property type="evidence" value="ECO:0007669"/>
    <property type="project" value="TreeGrafter"/>
</dbReference>
<comment type="catalytic activity">
    <reaction evidence="11">
        <text>a plastoquinone + NADPH + (n+1) H(+)(in) = a plastoquinol + NADP(+) + n H(+)(out)</text>
        <dbReference type="Rhea" id="RHEA:42612"/>
        <dbReference type="Rhea" id="RHEA-COMP:9561"/>
        <dbReference type="Rhea" id="RHEA-COMP:9562"/>
        <dbReference type="ChEBI" id="CHEBI:15378"/>
        <dbReference type="ChEBI" id="CHEBI:17757"/>
        <dbReference type="ChEBI" id="CHEBI:57783"/>
        <dbReference type="ChEBI" id="CHEBI:58349"/>
        <dbReference type="ChEBI" id="CHEBI:62192"/>
    </reaction>
</comment>
<keyword evidence="10 14" id="KW-0472">Membrane</keyword>
<dbReference type="PANTHER" id="PTHR42829">
    <property type="entry name" value="NADH-UBIQUINONE OXIDOREDUCTASE CHAIN 5"/>
    <property type="match status" value="1"/>
</dbReference>
<keyword evidence="4" id="KW-0874">Quinone</keyword>
<keyword evidence="6" id="KW-0618">Plastoquinone</keyword>
<evidence type="ECO:0000256" key="10">
    <source>
        <dbReference type="ARBA" id="ARBA00023136"/>
    </source>
</evidence>
<comment type="similarity">
    <text evidence="2">Belongs to the complex I subunit 5 family.</text>
</comment>
<evidence type="ECO:0000313" key="19">
    <source>
        <dbReference type="Proteomes" id="UP000294614"/>
    </source>
</evidence>
<dbReference type="AlphaFoldDB" id="A0A4R1KC25"/>
<dbReference type="GO" id="GO:0048038">
    <property type="term" value="F:quinone binding"/>
    <property type="evidence" value="ECO:0007669"/>
    <property type="project" value="UniProtKB-KW"/>
</dbReference>
<dbReference type="GO" id="GO:0016020">
    <property type="term" value="C:membrane"/>
    <property type="evidence" value="ECO:0007669"/>
    <property type="project" value="UniProtKB-SubCell"/>
</dbReference>
<feature type="transmembrane region" description="Helical" evidence="14">
    <location>
        <begin position="315"/>
        <end position="337"/>
    </location>
</feature>
<feature type="transmembrane region" description="Helical" evidence="14">
    <location>
        <begin position="257"/>
        <end position="275"/>
    </location>
</feature>
<feature type="transmembrane region" description="Helical" evidence="14">
    <location>
        <begin position="178"/>
        <end position="196"/>
    </location>
</feature>
<feature type="transmembrane region" description="Helical" evidence="14">
    <location>
        <begin position="516"/>
        <end position="536"/>
    </location>
</feature>
<dbReference type="NCBIfam" id="NF005141">
    <property type="entry name" value="PRK06590.1"/>
    <property type="match status" value="1"/>
</dbReference>
<evidence type="ECO:0000256" key="14">
    <source>
        <dbReference type="SAM" id="Phobius"/>
    </source>
</evidence>
<feature type="transmembrane region" description="Helical" evidence="14">
    <location>
        <begin position="462"/>
        <end position="484"/>
    </location>
</feature>
<feature type="domain" description="NADH-Ubiquinone oxidoreductase (complex I) chain 5 N-terminal" evidence="16">
    <location>
        <begin position="66"/>
        <end position="116"/>
    </location>
</feature>
<feature type="transmembrane region" description="Helical" evidence="14">
    <location>
        <begin position="32"/>
        <end position="51"/>
    </location>
</feature>
<name>A0A4R1KC25_9BACT</name>
<feature type="transmembrane region" description="Helical" evidence="14">
    <location>
        <begin position="115"/>
        <end position="132"/>
    </location>
</feature>
<dbReference type="EMBL" id="SMGG01000003">
    <property type="protein sequence ID" value="TCK61580.1"/>
    <property type="molecule type" value="Genomic_DNA"/>
</dbReference>
<evidence type="ECO:0000256" key="1">
    <source>
        <dbReference type="ARBA" id="ARBA00004127"/>
    </source>
</evidence>
<dbReference type="PRINTS" id="PR01434">
    <property type="entry name" value="NADHDHGNASE5"/>
</dbReference>
<evidence type="ECO:0000256" key="4">
    <source>
        <dbReference type="ARBA" id="ARBA00022719"/>
    </source>
</evidence>
<organism evidence="18 19">
    <name type="scientific">Seleniivibrio woodruffii</name>
    <dbReference type="NCBI Taxonomy" id="1078050"/>
    <lineage>
        <taxon>Bacteria</taxon>
        <taxon>Pseudomonadati</taxon>
        <taxon>Deferribacterota</taxon>
        <taxon>Deferribacteres</taxon>
        <taxon>Deferribacterales</taxon>
        <taxon>Geovibrionaceae</taxon>
        <taxon>Seleniivibrio</taxon>
    </lineage>
</organism>
<evidence type="ECO:0000259" key="16">
    <source>
        <dbReference type="Pfam" id="PF00662"/>
    </source>
</evidence>
<comment type="subcellular location">
    <subcellularLocation>
        <location evidence="1">Endomembrane system</location>
        <topology evidence="1">Multi-pass membrane protein</topology>
    </subcellularLocation>
    <subcellularLocation>
        <location evidence="13">Membrane</location>
        <topology evidence="13">Multi-pass membrane protein</topology>
    </subcellularLocation>
</comment>
<dbReference type="Pfam" id="PF00361">
    <property type="entry name" value="Proton_antipo_M"/>
    <property type="match status" value="1"/>
</dbReference>
<evidence type="ECO:0000256" key="8">
    <source>
        <dbReference type="ARBA" id="ARBA00022989"/>
    </source>
</evidence>
<keyword evidence="7" id="KW-1278">Translocase</keyword>
<dbReference type="InterPro" id="IPR018393">
    <property type="entry name" value="NADHpl_OxRdtase_5_subgr"/>
</dbReference>
<dbReference type="Gene3D" id="1.20.5.2700">
    <property type="match status" value="1"/>
</dbReference>
<feature type="transmembrane region" description="Helical" evidence="14">
    <location>
        <begin position="621"/>
        <end position="639"/>
    </location>
</feature>
<evidence type="ECO:0000256" key="12">
    <source>
        <dbReference type="ARBA" id="ARBA00048026"/>
    </source>
</evidence>
<dbReference type="NCBIfam" id="TIGR01974">
    <property type="entry name" value="NDH_I_L"/>
    <property type="match status" value="1"/>
</dbReference>
<dbReference type="GO" id="GO:0012505">
    <property type="term" value="C:endomembrane system"/>
    <property type="evidence" value="ECO:0007669"/>
    <property type="project" value="UniProtKB-SubCell"/>
</dbReference>
<evidence type="ECO:0000313" key="18">
    <source>
        <dbReference type="EMBL" id="TCK61580.1"/>
    </source>
</evidence>
<gene>
    <name evidence="18" type="ORF">C8D98_0081</name>
</gene>
<dbReference type="Pfam" id="PF00662">
    <property type="entry name" value="Proton_antipo_N"/>
    <property type="match status" value="1"/>
</dbReference>
<keyword evidence="19" id="KW-1185">Reference proteome</keyword>
<keyword evidence="5" id="KW-0521">NADP</keyword>
<evidence type="ECO:0000256" key="11">
    <source>
        <dbReference type="ARBA" id="ARBA00047726"/>
    </source>
</evidence>
<dbReference type="InterPro" id="IPR003945">
    <property type="entry name" value="NU5C-like"/>
</dbReference>
<comment type="catalytic activity">
    <reaction evidence="12">
        <text>a plastoquinone + NADH + (n+1) H(+)(in) = a plastoquinol + NAD(+) + n H(+)(out)</text>
        <dbReference type="Rhea" id="RHEA:42608"/>
        <dbReference type="Rhea" id="RHEA-COMP:9561"/>
        <dbReference type="Rhea" id="RHEA-COMP:9562"/>
        <dbReference type="ChEBI" id="CHEBI:15378"/>
        <dbReference type="ChEBI" id="CHEBI:17757"/>
        <dbReference type="ChEBI" id="CHEBI:57540"/>
        <dbReference type="ChEBI" id="CHEBI:57945"/>
        <dbReference type="ChEBI" id="CHEBI:62192"/>
    </reaction>
</comment>
<evidence type="ECO:0000256" key="3">
    <source>
        <dbReference type="ARBA" id="ARBA00022692"/>
    </source>
</evidence>
<keyword evidence="3 13" id="KW-0812">Transmembrane</keyword>
<dbReference type="InterPro" id="IPR001516">
    <property type="entry name" value="Proton_antipo_N"/>
</dbReference>
<dbReference type="PANTHER" id="PTHR42829:SF2">
    <property type="entry name" value="NADH-UBIQUINONE OXIDOREDUCTASE CHAIN 5"/>
    <property type="match status" value="1"/>
</dbReference>
<dbReference type="PRINTS" id="PR01435">
    <property type="entry name" value="NPOXDRDTASE5"/>
</dbReference>
<dbReference type="InterPro" id="IPR001750">
    <property type="entry name" value="ND/Mrp_TM"/>
</dbReference>
<evidence type="ECO:0000259" key="17">
    <source>
        <dbReference type="Pfam" id="PF01010"/>
    </source>
</evidence>
<keyword evidence="9" id="KW-0520">NAD</keyword>
<dbReference type="OrthoDB" id="9807568at2"/>